<dbReference type="PROSITE" id="PS51154">
    <property type="entry name" value="MACRO"/>
    <property type="match status" value="2"/>
</dbReference>
<dbReference type="InterPro" id="IPR002589">
    <property type="entry name" value="Macro_dom"/>
</dbReference>
<sequence>MHIATHPAKGCAALEHFVLNISFTCRTRANMPSSFARLKVVKGDITKIKVDAIVISTNSTFDRGSLAQSAHQSAGLQLKLETQKLIRCDVGDARLASGFSLPAKNVIFTVGPTWQDGQHGEDDSLAKCYTSCLKLAVENNYNTVAMPAISCGANGFPFRRSITIAVRAVSSFISEHHKLHVTFVCMDERFQNVPDWYLSEIKKQRRSRRISPDDPRRQEFLENLLVVKGNITKIVADAVVNAAKSSLLGGGGVDGAVHRAAGPELLQECRKLNGCPVGDARITNAYKLQARYVIHTVGPVWGGGKHEEDFLLRECYMSSLELAKNHDCRTIVFPAISCGVYSFPFARATGIAIDAVLDFKAEHGDHMQVSFCCFSERDKNIYLSEMQKRKGQD</sequence>
<evidence type="ECO:0000313" key="3">
    <source>
        <dbReference type="Proteomes" id="UP000012073"/>
    </source>
</evidence>
<organism evidence="2 3">
    <name type="scientific">Chondrus crispus</name>
    <name type="common">Carrageen Irish moss</name>
    <name type="synonym">Polymorpha crispa</name>
    <dbReference type="NCBI Taxonomy" id="2769"/>
    <lineage>
        <taxon>Eukaryota</taxon>
        <taxon>Rhodophyta</taxon>
        <taxon>Florideophyceae</taxon>
        <taxon>Rhodymeniophycidae</taxon>
        <taxon>Gigartinales</taxon>
        <taxon>Gigartinaceae</taxon>
        <taxon>Chondrus</taxon>
    </lineage>
</organism>
<dbReference type="NCBIfam" id="NF001664">
    <property type="entry name" value="PRK00431.1-6"/>
    <property type="match status" value="1"/>
</dbReference>
<dbReference type="Pfam" id="PF01661">
    <property type="entry name" value="Macro"/>
    <property type="match status" value="2"/>
</dbReference>
<name>R7QDQ7_CHOCR</name>
<dbReference type="KEGG" id="ccp:CHC_T00004080001"/>
<dbReference type="RefSeq" id="XP_005715369.1">
    <property type="nucleotide sequence ID" value="XM_005715312.1"/>
</dbReference>
<feature type="domain" description="Macro" evidence="1">
    <location>
        <begin position="25"/>
        <end position="202"/>
    </location>
</feature>
<dbReference type="Proteomes" id="UP000012073">
    <property type="component" value="Unassembled WGS sequence"/>
</dbReference>
<keyword evidence="3" id="KW-1185">Reference proteome</keyword>
<dbReference type="Gene3D" id="3.40.220.10">
    <property type="entry name" value="Leucine Aminopeptidase, subunit E, domain 1"/>
    <property type="match status" value="2"/>
</dbReference>
<dbReference type="PANTHER" id="PTHR11106:SF27">
    <property type="entry name" value="MACRO DOMAIN-CONTAINING PROTEIN"/>
    <property type="match status" value="1"/>
</dbReference>
<dbReference type="CDD" id="cd02908">
    <property type="entry name" value="Macro_OAADPr_deacetylase"/>
    <property type="match status" value="1"/>
</dbReference>
<accession>R7QDQ7</accession>
<dbReference type="InterPro" id="IPR043472">
    <property type="entry name" value="Macro_dom-like"/>
</dbReference>
<dbReference type="PhylomeDB" id="R7QDQ7"/>
<dbReference type="SMART" id="SM00506">
    <property type="entry name" value="A1pp"/>
    <property type="match status" value="2"/>
</dbReference>
<evidence type="ECO:0000259" key="1">
    <source>
        <dbReference type="PROSITE" id="PS51154"/>
    </source>
</evidence>
<dbReference type="GeneID" id="17323086"/>
<feature type="domain" description="Macro" evidence="1">
    <location>
        <begin position="211"/>
        <end position="390"/>
    </location>
</feature>
<dbReference type="Gramene" id="CDF35550">
    <property type="protein sequence ID" value="CDF35550"/>
    <property type="gene ID" value="CHC_T00004080001"/>
</dbReference>
<dbReference type="PANTHER" id="PTHR11106">
    <property type="entry name" value="GANGLIOSIDE INDUCED DIFFERENTIATION ASSOCIATED PROTEIN 2-RELATED"/>
    <property type="match status" value="1"/>
</dbReference>
<dbReference type="SUPFAM" id="SSF52949">
    <property type="entry name" value="Macro domain-like"/>
    <property type="match status" value="2"/>
</dbReference>
<dbReference type="EMBL" id="HG001735">
    <property type="protein sequence ID" value="CDF35550.1"/>
    <property type="molecule type" value="Genomic_DNA"/>
</dbReference>
<dbReference type="AlphaFoldDB" id="R7QDQ7"/>
<proteinExistence type="predicted"/>
<gene>
    <name evidence="2" type="ORF">CHC_T00004080001</name>
</gene>
<dbReference type="OrthoDB" id="6133115at2759"/>
<protein>
    <recommendedName>
        <fullName evidence="1">Macro domain-containing protein</fullName>
    </recommendedName>
</protein>
<evidence type="ECO:0000313" key="2">
    <source>
        <dbReference type="EMBL" id="CDF35550.1"/>
    </source>
</evidence>
<reference evidence="3" key="1">
    <citation type="journal article" date="2013" name="Proc. Natl. Acad. Sci. U.S.A.">
        <title>Genome structure and metabolic features in the red seaweed Chondrus crispus shed light on evolution of the Archaeplastida.</title>
        <authorList>
            <person name="Collen J."/>
            <person name="Porcel B."/>
            <person name="Carre W."/>
            <person name="Ball S.G."/>
            <person name="Chaparro C."/>
            <person name="Tonon T."/>
            <person name="Barbeyron T."/>
            <person name="Michel G."/>
            <person name="Noel B."/>
            <person name="Valentin K."/>
            <person name="Elias M."/>
            <person name="Artiguenave F."/>
            <person name="Arun A."/>
            <person name="Aury J.M."/>
            <person name="Barbosa-Neto J.F."/>
            <person name="Bothwell J.H."/>
            <person name="Bouget F.Y."/>
            <person name="Brillet L."/>
            <person name="Cabello-Hurtado F."/>
            <person name="Capella-Gutierrez S."/>
            <person name="Charrier B."/>
            <person name="Cladiere L."/>
            <person name="Cock J.M."/>
            <person name="Coelho S.M."/>
            <person name="Colleoni C."/>
            <person name="Czjzek M."/>
            <person name="Da Silva C."/>
            <person name="Delage L."/>
            <person name="Denoeud F."/>
            <person name="Deschamps P."/>
            <person name="Dittami S.M."/>
            <person name="Gabaldon T."/>
            <person name="Gachon C.M."/>
            <person name="Groisillier A."/>
            <person name="Herve C."/>
            <person name="Jabbari K."/>
            <person name="Katinka M."/>
            <person name="Kloareg B."/>
            <person name="Kowalczyk N."/>
            <person name="Labadie K."/>
            <person name="Leblanc C."/>
            <person name="Lopez P.J."/>
            <person name="McLachlan D.H."/>
            <person name="Meslet-Cladiere L."/>
            <person name="Moustafa A."/>
            <person name="Nehr Z."/>
            <person name="Nyvall Collen P."/>
            <person name="Panaud O."/>
            <person name="Partensky F."/>
            <person name="Poulain J."/>
            <person name="Rensing S.A."/>
            <person name="Rousvoal S."/>
            <person name="Samson G."/>
            <person name="Symeonidi A."/>
            <person name="Weissenbach J."/>
            <person name="Zambounis A."/>
            <person name="Wincker P."/>
            <person name="Boyen C."/>
        </authorList>
    </citation>
    <scope>NUCLEOTIDE SEQUENCE [LARGE SCALE GENOMIC DNA]</scope>
    <source>
        <strain evidence="3">cv. Stackhouse</strain>
    </source>
</reference>